<dbReference type="InterPro" id="IPR017517">
    <property type="entry name" value="Maleyloyr_isom"/>
</dbReference>
<comment type="caution">
    <text evidence="3">The sequence shown here is derived from an EMBL/GenBank/DDBJ whole genome shotgun (WGS) entry which is preliminary data.</text>
</comment>
<dbReference type="InterPro" id="IPR034660">
    <property type="entry name" value="DinB/YfiT-like"/>
</dbReference>
<dbReference type="AlphaFoldDB" id="A0A7W7SC41"/>
<dbReference type="Pfam" id="PF07398">
    <property type="entry name" value="MDMPI_C"/>
    <property type="match status" value="1"/>
</dbReference>
<evidence type="ECO:0000259" key="1">
    <source>
        <dbReference type="Pfam" id="PF07398"/>
    </source>
</evidence>
<feature type="domain" description="MDMPI C-terminal" evidence="1">
    <location>
        <begin position="181"/>
        <end position="263"/>
    </location>
</feature>
<dbReference type="InterPro" id="IPR024344">
    <property type="entry name" value="MDMPI_metal-binding"/>
</dbReference>
<gene>
    <name evidence="3" type="ORF">F4556_003286</name>
</gene>
<dbReference type="EMBL" id="JACHJR010000001">
    <property type="protein sequence ID" value="MBB4947751.1"/>
    <property type="molecule type" value="Genomic_DNA"/>
</dbReference>
<evidence type="ECO:0000313" key="3">
    <source>
        <dbReference type="EMBL" id="MBB4947751.1"/>
    </source>
</evidence>
<proteinExistence type="predicted"/>
<evidence type="ECO:0000313" key="4">
    <source>
        <dbReference type="Proteomes" id="UP000573327"/>
    </source>
</evidence>
<organism evidence="3 4">
    <name type="scientific">Kitasatospora gansuensis</name>
    <dbReference type="NCBI Taxonomy" id="258050"/>
    <lineage>
        <taxon>Bacteria</taxon>
        <taxon>Bacillati</taxon>
        <taxon>Actinomycetota</taxon>
        <taxon>Actinomycetes</taxon>
        <taxon>Kitasatosporales</taxon>
        <taxon>Streptomycetaceae</taxon>
        <taxon>Kitasatospora</taxon>
    </lineage>
</organism>
<name>A0A7W7SC41_9ACTN</name>
<dbReference type="Proteomes" id="UP000573327">
    <property type="component" value="Unassembled WGS sequence"/>
</dbReference>
<dbReference type="Pfam" id="PF11716">
    <property type="entry name" value="MDMPI_N"/>
    <property type="match status" value="1"/>
</dbReference>
<feature type="domain" description="Mycothiol-dependent maleylpyruvate isomerase metal-binding" evidence="2">
    <location>
        <begin position="15"/>
        <end position="156"/>
    </location>
</feature>
<dbReference type="RefSeq" id="WP_184916193.1">
    <property type="nucleotide sequence ID" value="NZ_JACHJR010000001.1"/>
</dbReference>
<dbReference type="NCBIfam" id="TIGR03083">
    <property type="entry name" value="maleylpyruvate isomerase family mycothiol-dependent enzyme"/>
    <property type="match status" value="1"/>
</dbReference>
<reference evidence="3 4" key="1">
    <citation type="submission" date="2020-08" db="EMBL/GenBank/DDBJ databases">
        <title>Sequencing the genomes of 1000 actinobacteria strains.</title>
        <authorList>
            <person name="Klenk H.-P."/>
        </authorList>
    </citation>
    <scope>NUCLEOTIDE SEQUENCE [LARGE SCALE GENOMIC DNA]</scope>
    <source>
        <strain evidence="3 4">DSM 44786</strain>
    </source>
</reference>
<dbReference type="InterPro" id="IPR010872">
    <property type="entry name" value="MDMPI_C-term_domain"/>
</dbReference>
<accession>A0A7W7SC41</accession>
<sequence>MTENQTVQACIDAWTQSIEAISELLAPLPTDAWNRPTECPGWSVRDVVSHVIALESELLGDPRPIHSLPGDLRHITGEFARYMELPVDKRRCHTAPEMTGELEYTVIRRSRALRNAKHEPDDLVRWPAGPLSRDVTYTELLRLRAFDVWVHEQDLRRALGVPGNLDSAAALISRDIMLAGLPKVLAKSVGAPPGTTLALDVSGPVEFLRTVRIDDDGRATIDETVSLAPDVRLTLDWETYLRLACGRGRPGPVTVDGDQELGARLLAHFAVTP</sequence>
<protein>
    <submittedName>
        <fullName evidence="3">Uncharacterized protein (TIGR03083 family)</fullName>
    </submittedName>
</protein>
<keyword evidence="4" id="KW-1185">Reference proteome</keyword>
<dbReference type="GO" id="GO:0046872">
    <property type="term" value="F:metal ion binding"/>
    <property type="evidence" value="ECO:0007669"/>
    <property type="project" value="InterPro"/>
</dbReference>
<dbReference type="SUPFAM" id="SSF109854">
    <property type="entry name" value="DinB/YfiT-like putative metalloenzymes"/>
    <property type="match status" value="1"/>
</dbReference>
<dbReference type="Gene3D" id="1.20.120.450">
    <property type="entry name" value="dinb family like domain"/>
    <property type="match status" value="1"/>
</dbReference>
<evidence type="ECO:0000259" key="2">
    <source>
        <dbReference type="Pfam" id="PF11716"/>
    </source>
</evidence>